<dbReference type="AlphaFoldDB" id="A0A1G7LZM6"/>
<accession>A0A1G7LZM6</accession>
<name>A0A1G7LZM6_PSEOR</name>
<dbReference type="STRING" id="366584.SAMN05216377_105222"/>
<evidence type="ECO:0000313" key="3">
    <source>
        <dbReference type="Proteomes" id="UP000198967"/>
    </source>
</evidence>
<dbReference type="RefSeq" id="WP_093080918.1">
    <property type="nucleotide sequence ID" value="NZ_FNBE01000005.1"/>
</dbReference>
<keyword evidence="1" id="KW-0812">Transmembrane</keyword>
<dbReference type="OrthoDB" id="3573515at2"/>
<gene>
    <name evidence="2" type="ORF">SAMN05216377_105222</name>
</gene>
<evidence type="ECO:0000256" key="1">
    <source>
        <dbReference type="SAM" id="Phobius"/>
    </source>
</evidence>
<keyword evidence="3" id="KW-1185">Reference proteome</keyword>
<proteinExistence type="predicted"/>
<feature type="transmembrane region" description="Helical" evidence="1">
    <location>
        <begin position="71"/>
        <end position="90"/>
    </location>
</feature>
<keyword evidence="1" id="KW-1133">Transmembrane helix</keyword>
<keyword evidence="1" id="KW-0472">Membrane</keyword>
<sequence>MVRKTVTAGDGRTWEVSRHIEWSVPAVGDEFEHDVDGGRGAVVMVVCALIVFGVVIVAWPLLTQSRLHVPLFYWLFALVILGFFPVRWYLRRPWTIVAKTDGHYNSDAKQEHWVGKVRGVGKAQEEMRVVLLSLRQRGTPGHADTPLQPDTN</sequence>
<protein>
    <recommendedName>
        <fullName evidence="4">DUF983 domain-containing protein</fullName>
    </recommendedName>
</protein>
<dbReference type="Proteomes" id="UP000198967">
    <property type="component" value="Unassembled WGS sequence"/>
</dbReference>
<evidence type="ECO:0000313" key="2">
    <source>
        <dbReference type="EMBL" id="SDF54957.1"/>
    </source>
</evidence>
<organism evidence="2 3">
    <name type="scientific">Pseudonocardia oroxyli</name>
    <dbReference type="NCBI Taxonomy" id="366584"/>
    <lineage>
        <taxon>Bacteria</taxon>
        <taxon>Bacillati</taxon>
        <taxon>Actinomycetota</taxon>
        <taxon>Actinomycetes</taxon>
        <taxon>Pseudonocardiales</taxon>
        <taxon>Pseudonocardiaceae</taxon>
        <taxon>Pseudonocardia</taxon>
    </lineage>
</organism>
<dbReference type="EMBL" id="FNBE01000005">
    <property type="protein sequence ID" value="SDF54957.1"/>
    <property type="molecule type" value="Genomic_DNA"/>
</dbReference>
<reference evidence="2 3" key="1">
    <citation type="submission" date="2016-10" db="EMBL/GenBank/DDBJ databases">
        <authorList>
            <person name="de Groot N.N."/>
        </authorList>
    </citation>
    <scope>NUCLEOTIDE SEQUENCE [LARGE SCALE GENOMIC DNA]</scope>
    <source>
        <strain evidence="2 3">CGMCC 4.3143</strain>
    </source>
</reference>
<evidence type="ECO:0008006" key="4">
    <source>
        <dbReference type="Google" id="ProtNLM"/>
    </source>
</evidence>
<feature type="transmembrane region" description="Helical" evidence="1">
    <location>
        <begin position="41"/>
        <end position="59"/>
    </location>
</feature>